<sequence length="187" mass="21067">METGLANLQTSFEAFATVANKILAKLDQISASGTTTTYTPKAALTLYYQEEFTKSLCSRRLAEAWRQKIKSYSDQRIDPVKLKFIKQEFLSGTSNPTKFVRSIAEIVFGKETLIKTAMGKDGKPLKGLKQGFDRKIYFESADEALMKDLISLVDKELFMDAGAFEYLVRRPINQAGRDAKKSKEIEV</sequence>
<name>T1JV17_TETUR</name>
<reference evidence="2" key="1">
    <citation type="submission" date="2011-08" db="EMBL/GenBank/DDBJ databases">
        <authorList>
            <person name="Rombauts S."/>
        </authorList>
    </citation>
    <scope>NUCLEOTIDE SEQUENCE</scope>
    <source>
        <strain evidence="2">London</strain>
    </source>
</reference>
<dbReference type="AlphaFoldDB" id="T1JV17"/>
<dbReference type="HOGENOM" id="CLU_1449452_0_0_1"/>
<dbReference type="EnsemblMetazoa" id="tetur02g02980.1">
    <property type="protein sequence ID" value="tetur02g02980.1"/>
    <property type="gene ID" value="tetur02g02980"/>
</dbReference>
<accession>T1JV17</accession>
<dbReference type="EMBL" id="CAEY01000791">
    <property type="status" value="NOT_ANNOTATED_CDS"/>
    <property type="molecule type" value="Genomic_DNA"/>
</dbReference>
<keyword evidence="2" id="KW-1185">Reference proteome</keyword>
<protein>
    <submittedName>
        <fullName evidence="1">Uncharacterized protein</fullName>
    </submittedName>
</protein>
<organism evidence="1 2">
    <name type="scientific">Tetranychus urticae</name>
    <name type="common">Two-spotted spider mite</name>
    <dbReference type="NCBI Taxonomy" id="32264"/>
    <lineage>
        <taxon>Eukaryota</taxon>
        <taxon>Metazoa</taxon>
        <taxon>Ecdysozoa</taxon>
        <taxon>Arthropoda</taxon>
        <taxon>Chelicerata</taxon>
        <taxon>Arachnida</taxon>
        <taxon>Acari</taxon>
        <taxon>Acariformes</taxon>
        <taxon>Trombidiformes</taxon>
        <taxon>Prostigmata</taxon>
        <taxon>Eleutherengona</taxon>
        <taxon>Raphignathae</taxon>
        <taxon>Tetranychoidea</taxon>
        <taxon>Tetranychidae</taxon>
        <taxon>Tetranychus</taxon>
    </lineage>
</organism>
<evidence type="ECO:0000313" key="2">
    <source>
        <dbReference type="Proteomes" id="UP000015104"/>
    </source>
</evidence>
<dbReference type="Proteomes" id="UP000015104">
    <property type="component" value="Unassembled WGS sequence"/>
</dbReference>
<reference evidence="1" key="2">
    <citation type="submission" date="2015-06" db="UniProtKB">
        <authorList>
            <consortium name="EnsemblMetazoa"/>
        </authorList>
    </citation>
    <scope>IDENTIFICATION</scope>
</reference>
<evidence type="ECO:0000313" key="1">
    <source>
        <dbReference type="EnsemblMetazoa" id="tetur02g02980.1"/>
    </source>
</evidence>
<proteinExistence type="predicted"/>